<evidence type="ECO:0000313" key="3">
    <source>
        <dbReference type="EMBL" id="RII43765.1"/>
    </source>
</evidence>
<comment type="caution">
    <text evidence="3">The sequence shown here is derived from an EMBL/GenBank/DDBJ whole genome shotgun (WGS) entry which is preliminary data.</text>
</comment>
<evidence type="ECO:0000313" key="4">
    <source>
        <dbReference type="Proteomes" id="UP000265419"/>
    </source>
</evidence>
<keyword evidence="2" id="KW-0812">Transmembrane</keyword>
<name>A0A399JDX6_9MICC</name>
<dbReference type="AlphaFoldDB" id="A0A399JDX6"/>
<reference evidence="3 4" key="1">
    <citation type="submission" date="2018-07" db="EMBL/GenBank/DDBJ databases">
        <title>Arthrobacter sp. nov., isolated from raw cow's milk with high bacterial count.</title>
        <authorList>
            <person name="Hahne J."/>
            <person name="Isele D."/>
            <person name="Lipski A."/>
        </authorList>
    </citation>
    <scope>NUCLEOTIDE SEQUENCE [LARGE SCALE GENOMIC DNA]</scope>
    <source>
        <strain evidence="3 4">JZ R-35</strain>
    </source>
</reference>
<feature type="transmembrane region" description="Helical" evidence="2">
    <location>
        <begin position="135"/>
        <end position="157"/>
    </location>
</feature>
<dbReference type="Proteomes" id="UP000265419">
    <property type="component" value="Unassembled WGS sequence"/>
</dbReference>
<evidence type="ECO:0000256" key="1">
    <source>
        <dbReference type="SAM" id="MobiDB-lite"/>
    </source>
</evidence>
<dbReference type="EMBL" id="QQXK01000001">
    <property type="protein sequence ID" value="RII43765.1"/>
    <property type="molecule type" value="Genomic_DNA"/>
</dbReference>
<feature type="transmembrane region" description="Helical" evidence="2">
    <location>
        <begin position="68"/>
        <end position="88"/>
    </location>
</feature>
<gene>
    <name evidence="3" type="ORF">DWB68_00600</name>
</gene>
<feature type="transmembrane region" description="Helical" evidence="2">
    <location>
        <begin position="100"/>
        <end position="123"/>
    </location>
</feature>
<feature type="region of interest" description="Disordered" evidence="1">
    <location>
        <begin position="1"/>
        <end position="23"/>
    </location>
</feature>
<keyword evidence="2" id="KW-1133">Transmembrane helix</keyword>
<feature type="transmembrane region" description="Helical" evidence="2">
    <location>
        <begin position="35"/>
        <end position="56"/>
    </location>
</feature>
<keyword evidence="2" id="KW-0472">Membrane</keyword>
<dbReference type="RefSeq" id="WP_119423192.1">
    <property type="nucleotide sequence ID" value="NZ_JBHOFJ010000006.1"/>
</dbReference>
<accession>A0A399JDX6</accession>
<sequence>MYPQPGPYGSPSGSPFGPVPPLPGERPPAMQHVRWVQFAAAAIVAIQGILGLVFSADAGRNGPYLSTAATGQLIGTVIQVGLIITVAIQSHQGINAWRIVGTICAGITVITALFSLTGSSMFFGVRLYRGADSYAVVQMLLSGLLAAAAITAIVMWWTRDVNRWFDGWTRVRRYAAATGIPVPPVR</sequence>
<evidence type="ECO:0000256" key="2">
    <source>
        <dbReference type="SAM" id="Phobius"/>
    </source>
</evidence>
<proteinExistence type="predicted"/>
<organism evidence="3 4">
    <name type="scientific">Galactobacter valiniphilus</name>
    <dbReference type="NCBI Taxonomy" id="2676122"/>
    <lineage>
        <taxon>Bacteria</taxon>
        <taxon>Bacillati</taxon>
        <taxon>Actinomycetota</taxon>
        <taxon>Actinomycetes</taxon>
        <taxon>Micrococcales</taxon>
        <taxon>Micrococcaceae</taxon>
        <taxon>Galactobacter</taxon>
    </lineage>
</organism>
<protein>
    <submittedName>
        <fullName evidence="3">Uncharacterized protein</fullName>
    </submittedName>
</protein>
<keyword evidence="4" id="KW-1185">Reference proteome</keyword>